<feature type="compositionally biased region" description="Low complexity" evidence="4">
    <location>
        <begin position="1"/>
        <end position="14"/>
    </location>
</feature>
<dbReference type="SMART" id="SM00822">
    <property type="entry name" value="PKS_KR"/>
    <property type="match status" value="1"/>
</dbReference>
<dbReference type="Proteomes" id="UP001068379">
    <property type="component" value="Unassembled WGS sequence"/>
</dbReference>
<comment type="caution">
    <text evidence="6">The sequence shown here is derived from an EMBL/GenBank/DDBJ whole genome shotgun (WGS) entry which is preliminary data.</text>
</comment>
<gene>
    <name evidence="6" type="ORF">O4H32_01355</name>
</gene>
<dbReference type="PRINTS" id="PR00080">
    <property type="entry name" value="SDRFAMILY"/>
</dbReference>
<dbReference type="PANTHER" id="PTHR24321:SF13">
    <property type="entry name" value="2,3-DIHYDRO-2,3-DIHYDROXYBENZOATE DEHYDROGENASE"/>
    <property type="match status" value="1"/>
</dbReference>
<sequence length="282" mass="29416">MNTLPAPHGAGPAAHHPDDFPDRHVLVTGAASGIGAAVVRQLLDRGARVSAVDLDEAALQSLRALAADAAAHVADLSTRLWTAPLDVRDAARVEQVVARAEAALGPLHGLASVAGVLEMGDVVDLEDAQWARCFDINASGVFHICRSVARRLRERRAGAIAVVSSNAATTPRAGMAAYAASKAAATQFTRCLGLELAPHGIRVNIVSPGSTDTAMQRAMWALGSSREAVIAGDPARWRLGIPLAKIATPDEIARAVLFLLSDQASHITLHDLRVDGGATLDQ</sequence>
<dbReference type="NCBIfam" id="TIGR04316">
    <property type="entry name" value="dhbA_paeA"/>
    <property type="match status" value="1"/>
</dbReference>
<dbReference type="SUPFAM" id="SSF51735">
    <property type="entry name" value="NAD(P)-binding Rossmann-fold domains"/>
    <property type="match status" value="1"/>
</dbReference>
<evidence type="ECO:0000256" key="1">
    <source>
        <dbReference type="ARBA" id="ARBA00006484"/>
    </source>
</evidence>
<dbReference type="PROSITE" id="PS00061">
    <property type="entry name" value="ADH_SHORT"/>
    <property type="match status" value="1"/>
</dbReference>
<dbReference type="Pfam" id="PF13561">
    <property type="entry name" value="adh_short_C2"/>
    <property type="match status" value="1"/>
</dbReference>
<evidence type="ECO:0000256" key="4">
    <source>
        <dbReference type="SAM" id="MobiDB-lite"/>
    </source>
</evidence>
<dbReference type="EMBL" id="JAPWHE010000001">
    <property type="protein sequence ID" value="MCZ4328601.1"/>
    <property type="molecule type" value="Genomic_DNA"/>
</dbReference>
<name>A0ABT4M3A4_9BURK</name>
<dbReference type="InterPro" id="IPR036291">
    <property type="entry name" value="NAD(P)-bd_dom_sf"/>
</dbReference>
<evidence type="ECO:0000256" key="2">
    <source>
        <dbReference type="ARBA" id="ARBA00023002"/>
    </source>
</evidence>
<evidence type="ECO:0000256" key="3">
    <source>
        <dbReference type="NCBIfam" id="TIGR04316"/>
    </source>
</evidence>
<dbReference type="InterPro" id="IPR003560">
    <property type="entry name" value="DHB_DH"/>
</dbReference>
<dbReference type="RefSeq" id="WP_269355986.1">
    <property type="nucleotide sequence ID" value="NZ_JAPWHE010000001.1"/>
</dbReference>
<evidence type="ECO:0000313" key="7">
    <source>
        <dbReference type="Proteomes" id="UP001068379"/>
    </source>
</evidence>
<reference evidence="6" key="1">
    <citation type="submission" date="2022-12" db="EMBL/GenBank/DDBJ databases">
        <title>Bacterial isolates from different developmental stages of Nematostella vectensis.</title>
        <authorList>
            <person name="Fraune S."/>
        </authorList>
    </citation>
    <scope>NUCLEOTIDE SEQUENCE</scope>
    <source>
        <strain evidence="6">G21619-S1</strain>
    </source>
</reference>
<dbReference type="NCBIfam" id="NF006074">
    <property type="entry name" value="PRK08220.1"/>
    <property type="match status" value="1"/>
</dbReference>
<evidence type="ECO:0000259" key="5">
    <source>
        <dbReference type="SMART" id="SM00822"/>
    </source>
</evidence>
<keyword evidence="2 6" id="KW-0560">Oxidoreductase</keyword>
<dbReference type="InterPro" id="IPR057326">
    <property type="entry name" value="KR_dom"/>
</dbReference>
<proteinExistence type="inferred from homology"/>
<dbReference type="EC" id="1.3.1.28" evidence="3"/>
<dbReference type="InterPro" id="IPR002347">
    <property type="entry name" value="SDR_fam"/>
</dbReference>
<feature type="region of interest" description="Disordered" evidence="4">
    <location>
        <begin position="1"/>
        <end position="21"/>
    </location>
</feature>
<dbReference type="GO" id="GO:0008667">
    <property type="term" value="F:2,3-dihydro-2,3-dihydroxybenzoate dehydrogenase activity"/>
    <property type="evidence" value="ECO:0007669"/>
    <property type="project" value="UniProtKB-EC"/>
</dbReference>
<organism evidence="6 7">
    <name type="scientific">Castellaniella denitrificans</name>
    <dbReference type="NCBI Taxonomy" id="56119"/>
    <lineage>
        <taxon>Bacteria</taxon>
        <taxon>Pseudomonadati</taxon>
        <taxon>Pseudomonadota</taxon>
        <taxon>Betaproteobacteria</taxon>
        <taxon>Burkholderiales</taxon>
        <taxon>Alcaligenaceae</taxon>
        <taxon>Castellaniella</taxon>
    </lineage>
</organism>
<feature type="domain" description="Ketoreductase" evidence="5">
    <location>
        <begin position="23"/>
        <end position="240"/>
    </location>
</feature>
<comment type="similarity">
    <text evidence="1">Belongs to the short-chain dehydrogenases/reductases (SDR) family.</text>
</comment>
<dbReference type="PANTHER" id="PTHR24321">
    <property type="entry name" value="DEHYDROGENASES, SHORT CHAIN"/>
    <property type="match status" value="1"/>
</dbReference>
<dbReference type="InterPro" id="IPR020904">
    <property type="entry name" value="Sc_DH/Rdtase_CS"/>
</dbReference>
<keyword evidence="7" id="KW-1185">Reference proteome</keyword>
<dbReference type="PRINTS" id="PR01397">
    <property type="entry name" value="DHBDHDRGNASE"/>
</dbReference>
<accession>A0ABT4M3A4</accession>
<protein>
    <recommendedName>
        <fullName evidence="3">2,3-dihydro-2,3-dihydroxybenzoate dehydrogenase</fullName>
        <ecNumber evidence="3">1.3.1.28</ecNumber>
    </recommendedName>
</protein>
<evidence type="ECO:0000313" key="6">
    <source>
        <dbReference type="EMBL" id="MCZ4328601.1"/>
    </source>
</evidence>
<dbReference type="Gene3D" id="3.40.50.720">
    <property type="entry name" value="NAD(P)-binding Rossmann-like Domain"/>
    <property type="match status" value="1"/>
</dbReference>